<dbReference type="PANTHER" id="PTHR10631:SF3">
    <property type="entry name" value="TRNA (GUANINE(26)-N(2))-DIMETHYLTRANSFERASE"/>
    <property type="match status" value="1"/>
</dbReference>
<dbReference type="Gene3D" id="3.40.50.150">
    <property type="entry name" value="Vaccinia Virus protein VP39"/>
    <property type="match status" value="1"/>
</dbReference>
<organism evidence="11 12">
    <name type="scientific">Pinctada imbricata</name>
    <name type="common">Atlantic pearl-oyster</name>
    <name type="synonym">Pinctada martensii</name>
    <dbReference type="NCBI Taxonomy" id="66713"/>
    <lineage>
        <taxon>Eukaryota</taxon>
        <taxon>Metazoa</taxon>
        <taxon>Spiralia</taxon>
        <taxon>Lophotrochozoa</taxon>
        <taxon>Mollusca</taxon>
        <taxon>Bivalvia</taxon>
        <taxon>Autobranchia</taxon>
        <taxon>Pteriomorphia</taxon>
        <taxon>Pterioida</taxon>
        <taxon>Pterioidea</taxon>
        <taxon>Pteriidae</taxon>
        <taxon>Pinctada</taxon>
    </lineage>
</organism>
<reference evidence="11" key="1">
    <citation type="submission" date="2019-08" db="EMBL/GenBank/DDBJ databases">
        <title>The improved chromosome-level genome for the pearl oyster Pinctada fucata martensii using PacBio sequencing and Hi-C.</title>
        <authorList>
            <person name="Zheng Z."/>
        </authorList>
    </citation>
    <scope>NUCLEOTIDE SEQUENCE</scope>
    <source>
        <strain evidence="11">ZZ-2019</strain>
        <tissue evidence="11">Adductor muscle</tissue>
    </source>
</reference>
<dbReference type="GO" id="GO:0002940">
    <property type="term" value="P:tRNA N2-guanine methylation"/>
    <property type="evidence" value="ECO:0007669"/>
    <property type="project" value="TreeGrafter"/>
</dbReference>
<keyword evidence="1 9" id="KW-0820">tRNA-binding</keyword>
<dbReference type="PROSITE" id="PS51626">
    <property type="entry name" value="SAM_MT_TRM1"/>
    <property type="match status" value="1"/>
</dbReference>
<comment type="caution">
    <text evidence="11">The sequence shown here is derived from an EMBL/GenBank/DDBJ whole genome shotgun (WGS) entry which is preliminary data.</text>
</comment>
<protein>
    <recommendedName>
        <fullName evidence="7 9">tRNA (guanine(26)-N(2))-dimethyltransferase</fullName>
        <ecNumber evidence="7 9">2.1.1.216</ecNumber>
    </recommendedName>
</protein>
<comment type="catalytic activity">
    <reaction evidence="8 9">
        <text>guanosine(26) in tRNA + 2 S-adenosyl-L-methionine = N(2)-dimethylguanosine(26) in tRNA + 2 S-adenosyl-L-homocysteine + 2 H(+)</text>
        <dbReference type="Rhea" id="RHEA:43140"/>
        <dbReference type="Rhea" id="RHEA-COMP:10359"/>
        <dbReference type="Rhea" id="RHEA-COMP:10360"/>
        <dbReference type="ChEBI" id="CHEBI:15378"/>
        <dbReference type="ChEBI" id="CHEBI:57856"/>
        <dbReference type="ChEBI" id="CHEBI:59789"/>
        <dbReference type="ChEBI" id="CHEBI:74269"/>
        <dbReference type="ChEBI" id="CHEBI:74513"/>
        <dbReference type="EC" id="2.1.1.216"/>
    </reaction>
</comment>
<comment type="similarity">
    <text evidence="9">Belongs to the class I-like SAM-binding methyltransferase superfamily. Trm1 family.</text>
</comment>
<evidence type="ECO:0000256" key="1">
    <source>
        <dbReference type="ARBA" id="ARBA00022555"/>
    </source>
</evidence>
<evidence type="ECO:0000313" key="12">
    <source>
        <dbReference type="Proteomes" id="UP001186944"/>
    </source>
</evidence>
<sequence>MSSILQGNKVYRVLLNNNTPNLRSCFKLITYSQIEPYRYCDSMDEVKEGKATVLFPKAVFYNPVQEFNRDLTVAVISQFVKDRQNEILLKNKTSQSVKVASDQEDCKVDVETASCTENKGRGDIVNSDVNSDLATEELEAGKVYENGVRILEGLAASGLRSMRFGLEIPGVREIIANDFDHFAVKVIGQNIEKNGLTGMVKANFGDAAMVMYQNRGAKDRFDVIDLDPYGSPHQFLDAAVQAVGNGGLLCITCTDAAVLCGNFGETCYSKYGSMSLRTRYCHEMALRIILQCVESHANRYSRYTVPVLSVSVDFYFRVFVRVFSGQGKVKRSASKVAMVYHCTGCGAFQLQNIGTIIPAKGNNIKYAPSQGPPVSKNCEHCGHTHHMGGPIWAVPIHDTDFVGRVIKHVEQNKDKFKTSDRILGMLTVIQEELPDQPLYYVTDDIYNTVHCTPLTMVQFRSALLNAGYRISLSHCAVNSVKTDAPAGVIWDIMREWVKDHPVSQRRLIEGTPVKALLSKEQGTKISFEVHPDANPPSREKGLLRYQPNPDKFWGPKPRAKRNMDTEEDVLTSASKKSKEV</sequence>
<evidence type="ECO:0000313" key="11">
    <source>
        <dbReference type="EMBL" id="KAK3098987.1"/>
    </source>
</evidence>
<evidence type="ECO:0000256" key="4">
    <source>
        <dbReference type="ARBA" id="ARBA00022691"/>
    </source>
</evidence>
<name>A0AA88Y647_PINIB</name>
<dbReference type="SUPFAM" id="SSF53335">
    <property type="entry name" value="S-adenosyl-L-methionine-dependent methyltransferases"/>
    <property type="match status" value="1"/>
</dbReference>
<feature type="region of interest" description="Disordered" evidence="10">
    <location>
        <begin position="529"/>
        <end position="580"/>
    </location>
</feature>
<feature type="compositionally biased region" description="Basic and acidic residues" evidence="10">
    <location>
        <begin position="529"/>
        <end position="542"/>
    </location>
</feature>
<evidence type="ECO:0000256" key="9">
    <source>
        <dbReference type="PROSITE-ProRule" id="PRU00958"/>
    </source>
</evidence>
<dbReference type="EMBL" id="VSWD01000007">
    <property type="protein sequence ID" value="KAK3098987.1"/>
    <property type="molecule type" value="Genomic_DNA"/>
</dbReference>
<dbReference type="Pfam" id="PF02005">
    <property type="entry name" value="TRM"/>
    <property type="match status" value="1"/>
</dbReference>
<dbReference type="PANTHER" id="PTHR10631">
    <property type="entry name" value="N 2 ,N 2 -DIMETHYLGUANOSINE TRNA METHYLTRANSFERASE"/>
    <property type="match status" value="1"/>
</dbReference>
<evidence type="ECO:0000256" key="2">
    <source>
        <dbReference type="ARBA" id="ARBA00022603"/>
    </source>
</evidence>
<dbReference type="FunFam" id="3.30.56.70:FF:000001">
    <property type="entry name" value="tRNA (guanine(26)-N(2))-dimethyltransferase"/>
    <property type="match status" value="1"/>
</dbReference>
<evidence type="ECO:0000256" key="6">
    <source>
        <dbReference type="ARBA" id="ARBA00022884"/>
    </source>
</evidence>
<dbReference type="AlphaFoldDB" id="A0AA88Y647"/>
<dbReference type="Proteomes" id="UP001186944">
    <property type="component" value="Unassembled WGS sequence"/>
</dbReference>
<keyword evidence="5 9" id="KW-0819">tRNA processing</keyword>
<dbReference type="CDD" id="cd02440">
    <property type="entry name" value="AdoMet_MTases"/>
    <property type="match status" value="1"/>
</dbReference>
<keyword evidence="2 9" id="KW-0489">Methyltransferase</keyword>
<dbReference type="GO" id="GO:0160104">
    <property type="term" value="F:tRNA (guanine(26)-N2)-dimethyltransferase activity"/>
    <property type="evidence" value="ECO:0007669"/>
    <property type="project" value="UniProtKB-UniRule"/>
</dbReference>
<dbReference type="EC" id="2.1.1.216" evidence="7 9"/>
<gene>
    <name evidence="11" type="ORF">FSP39_024964</name>
</gene>
<evidence type="ECO:0000256" key="7">
    <source>
        <dbReference type="ARBA" id="ARBA00039099"/>
    </source>
</evidence>
<dbReference type="GO" id="GO:0000049">
    <property type="term" value="F:tRNA binding"/>
    <property type="evidence" value="ECO:0007669"/>
    <property type="project" value="UniProtKB-UniRule"/>
</dbReference>
<evidence type="ECO:0000256" key="8">
    <source>
        <dbReference type="ARBA" id="ARBA00051897"/>
    </source>
</evidence>
<dbReference type="NCBIfam" id="TIGR00308">
    <property type="entry name" value="TRM1"/>
    <property type="match status" value="1"/>
</dbReference>
<proteinExistence type="inferred from homology"/>
<keyword evidence="12" id="KW-1185">Reference proteome</keyword>
<keyword evidence="6 9" id="KW-0694">RNA-binding</keyword>
<keyword evidence="3 9" id="KW-0808">Transferase</keyword>
<evidence type="ECO:0000256" key="3">
    <source>
        <dbReference type="ARBA" id="ARBA00022679"/>
    </source>
</evidence>
<dbReference type="InterPro" id="IPR002905">
    <property type="entry name" value="Trm1"/>
</dbReference>
<dbReference type="Gene3D" id="3.30.56.70">
    <property type="entry name" value="N2,N2-dimethylguanosine tRNA methyltransferase, C-terminal domain"/>
    <property type="match status" value="1"/>
</dbReference>
<evidence type="ECO:0000256" key="10">
    <source>
        <dbReference type="SAM" id="MobiDB-lite"/>
    </source>
</evidence>
<dbReference type="InterPro" id="IPR029063">
    <property type="entry name" value="SAM-dependent_MTases_sf"/>
</dbReference>
<dbReference type="InterPro" id="IPR042296">
    <property type="entry name" value="tRNA_met_Trm1_C"/>
</dbReference>
<dbReference type="GO" id="GO:0005634">
    <property type="term" value="C:nucleus"/>
    <property type="evidence" value="ECO:0007669"/>
    <property type="project" value="TreeGrafter"/>
</dbReference>
<evidence type="ECO:0000256" key="5">
    <source>
        <dbReference type="ARBA" id="ARBA00022694"/>
    </source>
</evidence>
<accession>A0AA88Y647</accession>
<keyword evidence="4 9" id="KW-0949">S-adenosyl-L-methionine</keyword>